<sequence length="104" mass="11878">MLQGFFVSVLSVRLRPCPFPYLPRQAASSFCCRILSFLPFSPCFPLFPNPYPGRPSEMRLEAFSPERRVHSSPELSDALKTHEKQLEKGIILKIYLFAIGLLSF</sequence>
<organism evidence="1 2">
    <name type="scientific">Phocaeicola plebeius</name>
    <dbReference type="NCBI Taxonomy" id="310297"/>
    <lineage>
        <taxon>Bacteria</taxon>
        <taxon>Pseudomonadati</taxon>
        <taxon>Bacteroidota</taxon>
        <taxon>Bacteroidia</taxon>
        <taxon>Bacteroidales</taxon>
        <taxon>Bacteroidaceae</taxon>
        <taxon>Phocaeicola</taxon>
    </lineage>
</organism>
<gene>
    <name evidence="1" type="ORF">BHV76_00520</name>
</gene>
<proteinExistence type="predicted"/>
<dbReference type="EMBL" id="MNQR01000003">
    <property type="protein sequence ID" value="OKZ12832.1"/>
    <property type="molecule type" value="Genomic_DNA"/>
</dbReference>
<dbReference type="Proteomes" id="UP000186685">
    <property type="component" value="Unassembled WGS sequence"/>
</dbReference>
<evidence type="ECO:0000313" key="1">
    <source>
        <dbReference type="EMBL" id="OKZ12832.1"/>
    </source>
</evidence>
<dbReference type="AlphaFoldDB" id="A0A854C8M8"/>
<comment type="caution">
    <text evidence="1">The sequence shown here is derived from an EMBL/GenBank/DDBJ whole genome shotgun (WGS) entry which is preliminary data.</text>
</comment>
<name>A0A854C8M8_9BACT</name>
<reference evidence="1 2" key="1">
    <citation type="journal article" date="2016" name="Nat. Biotechnol.">
        <title>Measurement of bacterial replication rates in microbial communities.</title>
        <authorList>
            <person name="Brown C.T."/>
            <person name="Olm M.R."/>
            <person name="Thomas B.C."/>
            <person name="Banfield J.F."/>
        </authorList>
    </citation>
    <scope>NUCLEOTIDE SEQUENCE [LARGE SCALE GENOMIC DNA]</scope>
    <source>
        <strain evidence="1">45_130</strain>
    </source>
</reference>
<evidence type="ECO:0000313" key="2">
    <source>
        <dbReference type="Proteomes" id="UP000186685"/>
    </source>
</evidence>
<protein>
    <submittedName>
        <fullName evidence="1">Uncharacterized protein</fullName>
    </submittedName>
</protein>
<accession>A0A854C8M8</accession>